<protein>
    <submittedName>
        <fullName evidence="3">5-bromo-4-chloroindolyl phosphate hydrolysis protein</fullName>
    </submittedName>
</protein>
<reference evidence="3 4" key="1">
    <citation type="submission" date="2014-09" db="EMBL/GenBank/DDBJ databases">
        <authorList>
            <person name="Urmite Genomes Urmite Genomes"/>
        </authorList>
    </citation>
    <scope>NUCLEOTIDE SEQUENCE [LARGE SCALE GENOMIC DNA]</scope>
    <source>
        <strain evidence="3 4">ES2</strain>
    </source>
</reference>
<dbReference type="STRING" id="1499687.BN1080_01633"/>
<dbReference type="Pfam" id="PF10112">
    <property type="entry name" value="Halogen_Hydrol"/>
    <property type="match status" value="1"/>
</dbReference>
<evidence type="ECO:0000256" key="1">
    <source>
        <dbReference type="SAM" id="MobiDB-lite"/>
    </source>
</evidence>
<accession>A0A098ELN7</accession>
<sequence>MKAFENFIKRQSISLPLMSVMFPVLYMGAEIGLIASGAVAAGTYIASNTTVKQIQFSSDSKKLGMTRSEYKHIRHQVKEAKNKIKQLQGNYYRVRSIASFKQLMELTRFSNKIVQQVQTNPRKFYLVESFFYSHLDTALELTEKYTLLVGQPVKDRELKIALQDTRETLRSMTSVMERDLQKVLSTDVEKLRMELDYARLTVDQHNNQQLLVQKAPSDDEGDVEHDTKSIESK</sequence>
<evidence type="ECO:0000313" key="3">
    <source>
        <dbReference type="EMBL" id="CEG22700.1"/>
    </source>
</evidence>
<keyword evidence="2" id="KW-0812">Transmembrane</keyword>
<dbReference type="RefSeq" id="WP_052651502.1">
    <property type="nucleotide sequence ID" value="NZ_CCXS01000001.1"/>
</dbReference>
<dbReference type="InterPro" id="IPR018770">
    <property type="entry name" value="ChloroindolylP_hydrolase"/>
</dbReference>
<proteinExistence type="predicted"/>
<keyword evidence="2" id="KW-0472">Membrane</keyword>
<organism evidence="3 4">
    <name type="scientific">Planococcus massiliensis</name>
    <dbReference type="NCBI Taxonomy" id="1499687"/>
    <lineage>
        <taxon>Bacteria</taxon>
        <taxon>Bacillati</taxon>
        <taxon>Bacillota</taxon>
        <taxon>Bacilli</taxon>
        <taxon>Bacillales</taxon>
        <taxon>Caryophanaceae</taxon>
        <taxon>Planococcus</taxon>
    </lineage>
</organism>
<feature type="compositionally biased region" description="Basic and acidic residues" evidence="1">
    <location>
        <begin position="224"/>
        <end position="233"/>
    </location>
</feature>
<evidence type="ECO:0000256" key="2">
    <source>
        <dbReference type="SAM" id="Phobius"/>
    </source>
</evidence>
<feature type="transmembrane region" description="Helical" evidence="2">
    <location>
        <begin position="20"/>
        <end position="46"/>
    </location>
</feature>
<dbReference type="AlphaFoldDB" id="A0A098ELN7"/>
<keyword evidence="4" id="KW-1185">Reference proteome</keyword>
<evidence type="ECO:0000313" key="4">
    <source>
        <dbReference type="Proteomes" id="UP000043699"/>
    </source>
</evidence>
<dbReference type="EMBL" id="CCXS01000001">
    <property type="protein sequence ID" value="CEG22700.1"/>
    <property type="molecule type" value="Genomic_DNA"/>
</dbReference>
<name>A0A098ELN7_9BACL</name>
<dbReference type="OrthoDB" id="2081028at2"/>
<feature type="region of interest" description="Disordered" evidence="1">
    <location>
        <begin position="208"/>
        <end position="233"/>
    </location>
</feature>
<gene>
    <name evidence="3" type="ORF">BN1080_01633</name>
</gene>
<keyword evidence="2" id="KW-1133">Transmembrane helix</keyword>
<dbReference type="Proteomes" id="UP000043699">
    <property type="component" value="Unassembled WGS sequence"/>
</dbReference>